<feature type="binding site" evidence="4">
    <location>
        <position position="135"/>
    </location>
    <ligand>
        <name>Mn(2+)</name>
        <dbReference type="ChEBI" id="CHEBI:29035"/>
        <label>1</label>
    </ligand>
</feature>
<feature type="binding site" evidence="4">
    <location>
        <position position="133"/>
    </location>
    <ligand>
        <name>Mn(2+)</name>
        <dbReference type="ChEBI" id="CHEBI:29035"/>
        <label>1</label>
    </ligand>
</feature>
<dbReference type="CDD" id="cd11593">
    <property type="entry name" value="Agmatinase-like_2"/>
    <property type="match status" value="1"/>
</dbReference>
<dbReference type="NCBIfam" id="TIGR01230">
    <property type="entry name" value="agmatinase"/>
    <property type="match status" value="1"/>
</dbReference>
<dbReference type="Proteomes" id="UP000740329">
    <property type="component" value="Unassembled WGS sequence"/>
</dbReference>
<dbReference type="GO" id="GO:0033389">
    <property type="term" value="P:putrescine biosynthetic process from arginine, via agmatine"/>
    <property type="evidence" value="ECO:0007669"/>
    <property type="project" value="TreeGrafter"/>
</dbReference>
<keyword evidence="4" id="KW-0464">Manganese</keyword>
<evidence type="ECO:0000256" key="3">
    <source>
        <dbReference type="ARBA" id="ARBA00022801"/>
    </source>
</evidence>
<dbReference type="InterPro" id="IPR006035">
    <property type="entry name" value="Ureohydrolase"/>
</dbReference>
<dbReference type="GO" id="GO:0046872">
    <property type="term" value="F:metal ion binding"/>
    <property type="evidence" value="ECO:0007669"/>
    <property type="project" value="UniProtKB-KW"/>
</dbReference>
<feature type="binding site" evidence="4">
    <location>
        <position position="210"/>
    </location>
    <ligand>
        <name>Mn(2+)</name>
        <dbReference type="ChEBI" id="CHEBI:29035"/>
        <label>1</label>
    </ligand>
</feature>
<feature type="binding site" evidence="4">
    <location>
        <position position="131"/>
    </location>
    <ligand>
        <name>Mn(2+)</name>
        <dbReference type="ChEBI" id="CHEBI:29035"/>
        <label>1</label>
    </ligand>
</feature>
<reference evidence="6" key="1">
    <citation type="submission" date="2021-03" db="EMBL/GenBank/DDBJ databases">
        <title>Genomic Encyclopedia of Type Strains, Phase IV (KMG-V): Genome sequencing to study the core and pangenomes of soil and plant-associated prokaryotes.</title>
        <authorList>
            <person name="Whitman W."/>
        </authorList>
    </citation>
    <scope>NUCLEOTIDE SEQUENCE</scope>
    <source>
        <strain evidence="6">C4</strain>
    </source>
</reference>
<sequence>MYFEDLSQFICAYEEFETADFVIFGIPYDSTTSYKPGARFGPDEVRKSSWGLETYSPTLDLDLIYAKVHDAKNVDIDGCQSELIKRTYKSAKYLLEHKKIPVMIGGEHSVSYPVIKAVAEEYKDIIVVHFDAHCDLRDEYHNNPQSHACVIKQSLNHVSNVFQFGIRSGDSDEWEFARTDERINISQELPTVEDVKKIAELNKPIYITVDIDVLDPAFAPGTGTPEPCGFSTKELINSLYLFRDIFDKVVGFDVVEVSPPYDMSGITSIAASKILREMILMKNEKKNKTEIN</sequence>
<dbReference type="EC" id="3.5.3.11" evidence="6"/>
<dbReference type="RefSeq" id="WP_209590191.1">
    <property type="nucleotide sequence ID" value="NZ_JAGGMV010000001.1"/>
</dbReference>
<organism evidence="6 7">
    <name type="scientific">Methanococcus voltae</name>
    <dbReference type="NCBI Taxonomy" id="2188"/>
    <lineage>
        <taxon>Archaea</taxon>
        <taxon>Methanobacteriati</taxon>
        <taxon>Methanobacteriota</taxon>
        <taxon>Methanomada group</taxon>
        <taxon>Methanococci</taxon>
        <taxon>Methanococcales</taxon>
        <taxon>Methanococcaceae</taxon>
        <taxon>Methanococcus</taxon>
    </lineage>
</organism>
<evidence type="ECO:0000256" key="1">
    <source>
        <dbReference type="ARBA" id="ARBA00009227"/>
    </source>
</evidence>
<evidence type="ECO:0000313" key="6">
    <source>
        <dbReference type="EMBL" id="MBP2200820.1"/>
    </source>
</evidence>
<dbReference type="PANTHER" id="PTHR11358:SF26">
    <property type="entry name" value="GUANIDINO ACID HYDROLASE, MITOCHONDRIAL"/>
    <property type="match status" value="1"/>
</dbReference>
<dbReference type="Gene3D" id="3.40.800.10">
    <property type="entry name" value="Ureohydrolase domain"/>
    <property type="match status" value="1"/>
</dbReference>
<dbReference type="PROSITE" id="PS01053">
    <property type="entry name" value="ARGINASE_1"/>
    <property type="match status" value="1"/>
</dbReference>
<dbReference type="PROSITE" id="PS51409">
    <property type="entry name" value="ARGINASE_2"/>
    <property type="match status" value="1"/>
</dbReference>
<comment type="caution">
    <text evidence="6">The sequence shown here is derived from an EMBL/GenBank/DDBJ whole genome shotgun (WGS) entry which is preliminary data.</text>
</comment>
<keyword evidence="3 5" id="KW-0378">Hydrolase</keyword>
<evidence type="ECO:0000256" key="5">
    <source>
        <dbReference type="RuleBase" id="RU003684"/>
    </source>
</evidence>
<dbReference type="GO" id="GO:0008783">
    <property type="term" value="F:agmatinase activity"/>
    <property type="evidence" value="ECO:0007669"/>
    <property type="project" value="UniProtKB-EC"/>
</dbReference>
<dbReference type="SUPFAM" id="SSF52768">
    <property type="entry name" value="Arginase/deacetylase"/>
    <property type="match status" value="1"/>
</dbReference>
<keyword evidence="2 4" id="KW-0479">Metal-binding</keyword>
<dbReference type="InterPro" id="IPR005925">
    <property type="entry name" value="Agmatinase-rel"/>
</dbReference>
<comment type="cofactor">
    <cofactor evidence="4">
        <name>Mn(2+)</name>
        <dbReference type="ChEBI" id="CHEBI:29035"/>
    </cofactor>
    <text evidence="4">Binds 2 manganese ions per subunit.</text>
</comment>
<name>A0A8J7S3G6_METVO</name>
<accession>A0A8J7S3G6</accession>
<dbReference type="PANTHER" id="PTHR11358">
    <property type="entry name" value="ARGINASE/AGMATINASE"/>
    <property type="match status" value="1"/>
</dbReference>
<dbReference type="EMBL" id="JAGGMV010000001">
    <property type="protein sequence ID" value="MBP2200820.1"/>
    <property type="molecule type" value="Genomic_DNA"/>
</dbReference>
<feature type="binding site" evidence="4">
    <location>
        <position position="108"/>
    </location>
    <ligand>
        <name>Mn(2+)</name>
        <dbReference type="ChEBI" id="CHEBI:29035"/>
        <label>1</label>
    </ligand>
</feature>
<feature type="binding site" evidence="4">
    <location>
        <position position="212"/>
    </location>
    <ligand>
        <name>Mn(2+)</name>
        <dbReference type="ChEBI" id="CHEBI:29035"/>
        <label>1</label>
    </ligand>
</feature>
<evidence type="ECO:0000256" key="2">
    <source>
        <dbReference type="ARBA" id="ARBA00022723"/>
    </source>
</evidence>
<protein>
    <submittedName>
        <fullName evidence="6">Agmatinase</fullName>
        <ecNumber evidence="6">3.5.3.11</ecNumber>
    </submittedName>
</protein>
<dbReference type="PIRSF" id="PIRSF036979">
    <property type="entry name" value="Arginase"/>
    <property type="match status" value="1"/>
</dbReference>
<evidence type="ECO:0000256" key="4">
    <source>
        <dbReference type="PIRSR" id="PIRSR036979-1"/>
    </source>
</evidence>
<dbReference type="InterPro" id="IPR020855">
    <property type="entry name" value="Ureohydrolase_Mn_BS"/>
</dbReference>
<gene>
    <name evidence="6" type="ORF">J3E07_000218</name>
</gene>
<comment type="similarity">
    <text evidence="1">Belongs to the arginase family. Agmatinase subfamily.</text>
</comment>
<dbReference type="AlphaFoldDB" id="A0A8J7S3G6"/>
<proteinExistence type="inferred from homology"/>
<evidence type="ECO:0000313" key="7">
    <source>
        <dbReference type="Proteomes" id="UP000740329"/>
    </source>
</evidence>
<dbReference type="InterPro" id="IPR023696">
    <property type="entry name" value="Ureohydrolase_dom_sf"/>
</dbReference>
<dbReference type="Pfam" id="PF00491">
    <property type="entry name" value="Arginase"/>
    <property type="match status" value="1"/>
</dbReference>